<evidence type="ECO:0000313" key="5">
    <source>
        <dbReference type="EMBL" id="KAE9987814.1"/>
    </source>
</evidence>
<evidence type="ECO:0000313" key="2">
    <source>
        <dbReference type="EMBL" id="ACM90098.1"/>
    </source>
</evidence>
<proteinExistence type="evidence at transcript level"/>
<name>C0KM03_VENIN</name>
<dbReference type="PANTHER" id="PTHR42039">
    <property type="entry name" value="PUTATIVE (AFU_ORTHOLOGUE AFUA_3G02940)-RELATED"/>
    <property type="match status" value="1"/>
</dbReference>
<evidence type="ECO:0000313" key="6">
    <source>
        <dbReference type="Proteomes" id="UP000447873"/>
    </source>
</evidence>
<evidence type="ECO:0000313" key="7">
    <source>
        <dbReference type="Proteomes" id="UP000490939"/>
    </source>
</evidence>
<evidence type="ECO:0000256" key="1">
    <source>
        <dbReference type="SAM" id="SignalP"/>
    </source>
</evidence>
<keyword evidence="1" id="KW-0732">Signal</keyword>
<dbReference type="EMBL" id="WNWQ01000287">
    <property type="protein sequence ID" value="KAE9971671.1"/>
    <property type="molecule type" value="Genomic_DNA"/>
</dbReference>
<organism evidence="2">
    <name type="scientific">Venturia inaequalis</name>
    <name type="common">Apple scab fungus</name>
    <dbReference type="NCBI Taxonomy" id="5025"/>
    <lineage>
        <taxon>Eukaryota</taxon>
        <taxon>Fungi</taxon>
        <taxon>Dikarya</taxon>
        <taxon>Ascomycota</taxon>
        <taxon>Pezizomycotina</taxon>
        <taxon>Dothideomycetes</taxon>
        <taxon>Pleosporomycetidae</taxon>
        <taxon>Venturiales</taxon>
        <taxon>Venturiaceae</taxon>
        <taxon>Venturia</taxon>
    </lineage>
</organism>
<protein>
    <submittedName>
        <fullName evidence="2">Candidate effector 5</fullName>
    </submittedName>
</protein>
<dbReference type="InterPro" id="IPR038903">
    <property type="entry name" value="Allergen_Asp_f_4"/>
</dbReference>
<reference evidence="5 7" key="2">
    <citation type="submission" date="2019-07" db="EMBL/GenBank/DDBJ databases">
        <title>Venturia inaequalis Genome Resource.</title>
        <authorList>
            <person name="Lichtner F.J."/>
        </authorList>
    </citation>
    <scope>NUCLEOTIDE SEQUENCE [LARGE SCALE GENOMIC DNA]</scope>
    <source>
        <strain evidence="3 6">120213</strain>
        <strain evidence="4">Bline_iso_100314</strain>
        <strain evidence="5 7">DMI_063113</strain>
    </source>
</reference>
<dbReference type="PANTHER" id="PTHR42039:SF1">
    <property type="entry name" value="PUTATIVE (AFU_ORTHOLOGUE AFUA_3G02940)-RELATED"/>
    <property type="match status" value="1"/>
</dbReference>
<dbReference type="EMBL" id="FJ621507">
    <property type="protein sequence ID" value="ACM90098.1"/>
    <property type="molecule type" value="mRNA"/>
</dbReference>
<dbReference type="EMBL" id="WNWS01000437">
    <property type="protein sequence ID" value="KAE9967813.1"/>
    <property type="molecule type" value="Genomic_DNA"/>
</dbReference>
<evidence type="ECO:0000313" key="4">
    <source>
        <dbReference type="EMBL" id="KAE9971671.1"/>
    </source>
</evidence>
<dbReference type="GO" id="GO:0019863">
    <property type="term" value="F:IgE binding"/>
    <property type="evidence" value="ECO:0007669"/>
    <property type="project" value="InterPro"/>
</dbReference>
<sequence length="245" mass="25530">MQFTTAFALAALSIGQAAAGTLNHRHFHMRSAAHAPIAEVEERDILSTLASSLISTLGIQAGTNAAANNGGVWLGKDGDYTNDFINNSTEDIVVAVWGPAGSWVNAIKPLITVAVPSKSTKTVSFANGASGAWAAIYPDTKLTQYGQIGQTWGEFTFAGQWSTVDVSREVLMTGRGMRIETPKCVSDMETCVFVCDSGSTCLTGYTLKNCAAGSQPGAQIGTYAGAASGGCSGMGDKAALKTYFY</sequence>
<dbReference type="Proteomes" id="UP000433883">
    <property type="component" value="Unassembled WGS sequence"/>
</dbReference>
<dbReference type="Proteomes" id="UP000490939">
    <property type="component" value="Unassembled WGS sequence"/>
</dbReference>
<feature type="chain" id="PRO_5044729024" evidence="1">
    <location>
        <begin position="20"/>
        <end position="245"/>
    </location>
</feature>
<keyword evidence="7" id="KW-1185">Reference proteome</keyword>
<dbReference type="EMBL" id="WNWR01000226">
    <property type="protein sequence ID" value="KAE9987814.1"/>
    <property type="molecule type" value="Genomic_DNA"/>
</dbReference>
<dbReference type="AlphaFoldDB" id="C0KM03"/>
<evidence type="ECO:0000313" key="3">
    <source>
        <dbReference type="EMBL" id="KAE9967813.1"/>
    </source>
</evidence>
<reference evidence="2" key="1">
    <citation type="journal article" date="2009" name="Mol. Plant Pathol.">
        <title>Candidate effector gene identification in the ascomycete fungal phytopathogen Venturia inaequalis by expressed sequence tag analysis.</title>
        <authorList>
            <person name="Bowen J.K."/>
            <person name="Mesarich C.H."/>
            <person name="Rees-George J."/>
            <person name="Cui W."/>
            <person name="Fitzgerald A."/>
            <person name="Win J."/>
            <person name="Plummer K.M."/>
            <person name="Templeton M.D."/>
        </authorList>
    </citation>
    <scope>NUCLEOTIDE SEQUENCE</scope>
</reference>
<dbReference type="Proteomes" id="UP000447873">
    <property type="component" value="Unassembled WGS sequence"/>
</dbReference>
<feature type="signal peptide" evidence="1">
    <location>
        <begin position="1"/>
        <end position="19"/>
    </location>
</feature>
<gene>
    <name evidence="4" type="ORF">BLS_004353</name>
    <name evidence="5" type="ORF">EG327_003638</name>
    <name evidence="3" type="ORF">EG328_007948</name>
</gene>
<dbReference type="Pfam" id="PF25312">
    <property type="entry name" value="Allergen_Asp_f_4"/>
    <property type="match status" value="1"/>
</dbReference>
<accession>C0KM03</accession>
<dbReference type="GO" id="GO:0005576">
    <property type="term" value="C:extracellular region"/>
    <property type="evidence" value="ECO:0007669"/>
    <property type="project" value="InterPro"/>
</dbReference>